<dbReference type="CDD" id="cd17627">
    <property type="entry name" value="REC_OmpR_PrrA-like"/>
    <property type="match status" value="1"/>
</dbReference>
<evidence type="ECO:0000259" key="6">
    <source>
        <dbReference type="PROSITE" id="PS50894"/>
    </source>
</evidence>
<dbReference type="Gene3D" id="6.10.250.690">
    <property type="match status" value="1"/>
</dbReference>
<dbReference type="PROSITE" id="PS50894">
    <property type="entry name" value="HPT"/>
    <property type="match status" value="1"/>
</dbReference>
<dbReference type="InterPro" id="IPR036641">
    <property type="entry name" value="HPT_dom_sf"/>
</dbReference>
<keyword evidence="9" id="KW-1185">Reference proteome</keyword>
<proteinExistence type="predicted"/>
<dbReference type="RefSeq" id="WP_330485366.1">
    <property type="nucleotide sequence ID" value="NZ_JAZBJZ010000101.1"/>
</dbReference>
<dbReference type="InterPro" id="IPR001867">
    <property type="entry name" value="OmpR/PhoB-type_DNA-bd"/>
</dbReference>
<evidence type="ECO:0000313" key="9">
    <source>
        <dbReference type="Proteomes" id="UP001333818"/>
    </source>
</evidence>
<feature type="DNA-binding region" description="OmpR/PhoB-type" evidence="4">
    <location>
        <begin position="124"/>
        <end position="223"/>
    </location>
</feature>
<dbReference type="Proteomes" id="UP001333818">
    <property type="component" value="Unassembled WGS sequence"/>
</dbReference>
<dbReference type="InterPro" id="IPR036388">
    <property type="entry name" value="WH-like_DNA-bd_sf"/>
</dbReference>
<evidence type="ECO:0000256" key="1">
    <source>
        <dbReference type="ARBA" id="ARBA00023125"/>
    </source>
</evidence>
<dbReference type="Pfam" id="PF01627">
    <property type="entry name" value="Hpt"/>
    <property type="match status" value="1"/>
</dbReference>
<dbReference type="Gene3D" id="1.20.120.160">
    <property type="entry name" value="HPT domain"/>
    <property type="match status" value="1"/>
</dbReference>
<evidence type="ECO:0000256" key="4">
    <source>
        <dbReference type="PROSITE-ProRule" id="PRU01091"/>
    </source>
</evidence>
<dbReference type="PROSITE" id="PS51755">
    <property type="entry name" value="OMPR_PHOB"/>
    <property type="match status" value="1"/>
</dbReference>
<feature type="domain" description="HPt" evidence="6">
    <location>
        <begin position="268"/>
        <end position="368"/>
    </location>
</feature>
<feature type="modified residue" description="4-aspartylphosphate" evidence="3">
    <location>
        <position position="51"/>
    </location>
</feature>
<evidence type="ECO:0000259" key="7">
    <source>
        <dbReference type="PROSITE" id="PS51755"/>
    </source>
</evidence>
<feature type="domain" description="Response regulatory" evidence="5">
    <location>
        <begin position="390"/>
        <end position="506"/>
    </location>
</feature>
<dbReference type="InterPro" id="IPR008207">
    <property type="entry name" value="Sig_transdc_His_kin_Hpt_dom"/>
</dbReference>
<feature type="modified residue" description="Phosphohistidine" evidence="2">
    <location>
        <position position="315"/>
    </location>
</feature>
<dbReference type="SUPFAM" id="SSF46894">
    <property type="entry name" value="C-terminal effector domain of the bipartite response regulators"/>
    <property type="match status" value="1"/>
</dbReference>
<feature type="domain" description="Response regulatory" evidence="5">
    <location>
        <begin position="523"/>
        <end position="639"/>
    </location>
</feature>
<organism evidence="8 9">
    <name type="scientific">Tumidithrix elongata BACA0141</name>
    <dbReference type="NCBI Taxonomy" id="2716417"/>
    <lineage>
        <taxon>Bacteria</taxon>
        <taxon>Bacillati</taxon>
        <taxon>Cyanobacteriota</taxon>
        <taxon>Cyanophyceae</taxon>
        <taxon>Pseudanabaenales</taxon>
        <taxon>Pseudanabaenaceae</taxon>
        <taxon>Tumidithrix</taxon>
        <taxon>Tumidithrix elongata</taxon>
    </lineage>
</organism>
<dbReference type="SUPFAM" id="SSF47226">
    <property type="entry name" value="Histidine-containing phosphotransfer domain, HPT domain"/>
    <property type="match status" value="1"/>
</dbReference>
<dbReference type="InterPro" id="IPR016032">
    <property type="entry name" value="Sig_transdc_resp-reg_C-effctor"/>
</dbReference>
<dbReference type="SUPFAM" id="SSF52172">
    <property type="entry name" value="CheY-like"/>
    <property type="match status" value="3"/>
</dbReference>
<dbReference type="InterPro" id="IPR001789">
    <property type="entry name" value="Sig_transdc_resp-reg_receiver"/>
</dbReference>
<dbReference type="GO" id="GO:0000156">
    <property type="term" value="F:phosphorelay response regulator activity"/>
    <property type="evidence" value="ECO:0007669"/>
    <property type="project" value="TreeGrafter"/>
</dbReference>
<reference evidence="8" key="1">
    <citation type="submission" date="2024-01" db="EMBL/GenBank/DDBJ databases">
        <title>Bank of Algae and Cyanobacteria of the Azores (BACA) strain genomes.</title>
        <authorList>
            <person name="Luz R."/>
            <person name="Cordeiro R."/>
            <person name="Fonseca A."/>
            <person name="Goncalves V."/>
        </authorList>
    </citation>
    <scope>NUCLEOTIDE SEQUENCE</scope>
    <source>
        <strain evidence="8">BACA0141</strain>
    </source>
</reference>
<dbReference type="PANTHER" id="PTHR48111:SF15">
    <property type="entry name" value="OMPR SUBFAMILY"/>
    <property type="match status" value="1"/>
</dbReference>
<dbReference type="Gene3D" id="3.40.50.2300">
    <property type="match status" value="3"/>
</dbReference>
<evidence type="ECO:0000256" key="3">
    <source>
        <dbReference type="PROSITE-ProRule" id="PRU00169"/>
    </source>
</evidence>
<evidence type="ECO:0000256" key="2">
    <source>
        <dbReference type="PROSITE-ProRule" id="PRU00110"/>
    </source>
</evidence>
<keyword evidence="1 4" id="KW-0238">DNA-binding</keyword>
<dbReference type="Pfam" id="PF00486">
    <property type="entry name" value="Trans_reg_C"/>
    <property type="match status" value="1"/>
</dbReference>
<dbReference type="PANTHER" id="PTHR48111">
    <property type="entry name" value="REGULATOR OF RPOS"/>
    <property type="match status" value="1"/>
</dbReference>
<dbReference type="InterPro" id="IPR039420">
    <property type="entry name" value="WalR-like"/>
</dbReference>
<feature type="modified residue" description="4-aspartylphosphate" evidence="3">
    <location>
        <position position="572"/>
    </location>
</feature>
<dbReference type="GO" id="GO:0032993">
    <property type="term" value="C:protein-DNA complex"/>
    <property type="evidence" value="ECO:0007669"/>
    <property type="project" value="TreeGrafter"/>
</dbReference>
<dbReference type="GO" id="GO:0005829">
    <property type="term" value="C:cytosol"/>
    <property type="evidence" value="ECO:0007669"/>
    <property type="project" value="TreeGrafter"/>
</dbReference>
<dbReference type="CDD" id="cd00383">
    <property type="entry name" value="trans_reg_C"/>
    <property type="match status" value="1"/>
</dbReference>
<accession>A0AAW9Q653</accession>
<dbReference type="PROSITE" id="PS50110">
    <property type="entry name" value="RESPONSE_REGULATORY"/>
    <property type="match status" value="3"/>
</dbReference>
<keyword evidence="3" id="KW-0597">Phosphoprotein</keyword>
<evidence type="ECO:0000259" key="5">
    <source>
        <dbReference type="PROSITE" id="PS50110"/>
    </source>
</evidence>
<dbReference type="Gene3D" id="1.10.10.10">
    <property type="entry name" value="Winged helix-like DNA-binding domain superfamily/Winged helix DNA-binding domain"/>
    <property type="match status" value="1"/>
</dbReference>
<dbReference type="AlphaFoldDB" id="A0AAW9Q653"/>
<dbReference type="InterPro" id="IPR011006">
    <property type="entry name" value="CheY-like_superfamily"/>
</dbReference>
<dbReference type="Pfam" id="PF00072">
    <property type="entry name" value="Response_reg"/>
    <property type="match status" value="3"/>
</dbReference>
<comment type="caution">
    <text evidence="8">The sequence shown here is derived from an EMBL/GenBank/DDBJ whole genome shotgun (WGS) entry which is preliminary data.</text>
</comment>
<dbReference type="EMBL" id="JAZBJZ010000101">
    <property type="protein sequence ID" value="MEE3718930.1"/>
    <property type="molecule type" value="Genomic_DNA"/>
</dbReference>
<dbReference type="GO" id="GO:0006355">
    <property type="term" value="P:regulation of DNA-templated transcription"/>
    <property type="evidence" value="ECO:0007669"/>
    <property type="project" value="InterPro"/>
</dbReference>
<dbReference type="SMART" id="SM00862">
    <property type="entry name" value="Trans_reg_C"/>
    <property type="match status" value="1"/>
</dbReference>
<feature type="modified residue" description="4-aspartylphosphate" evidence="3">
    <location>
        <position position="439"/>
    </location>
</feature>
<dbReference type="CDD" id="cd00156">
    <property type="entry name" value="REC"/>
    <property type="match status" value="2"/>
</dbReference>
<feature type="domain" description="Response regulatory" evidence="5">
    <location>
        <begin position="2"/>
        <end position="116"/>
    </location>
</feature>
<gene>
    <name evidence="8" type="ORF">V2H45_19480</name>
</gene>
<dbReference type="SMART" id="SM00448">
    <property type="entry name" value="REC"/>
    <property type="match status" value="3"/>
</dbReference>
<sequence>MKILLVEDDRATRKMLENALATRHYSVEVALDGRSAIGLAEQFEYDLIVLDVGIPEMDGIGVCKRLRTQGCQTPILLLTGKDGVSDRIMGLDAGADDYMVKPFNLPELLARIRALLRRGKTTTSSIVTWENLQLDSGANEIRYKEQVLRLTPKEYGILELLLLNPHRIFSRAALIDRLWEMEETPTESAISSHVKAIRQKLKAAGAIQDLIETMYGFGYRLRPLEANLPPSSSSKQEELAALHPPLHSLQETIEERQTKKELDDAIAAHAMMLELWEQFKDSFGEQIDLLDRAIAALQQGNLTTDLWQSAKQTVHKLIGSLGVYGFPQGSVLARQIEDLLGSDLHLCVPEIEQMSLLVAKLKQELQQEPVFDPPSHDGGDQGSSRQDIPLVLVVDDDDLLTARLKTEASSRSLQIEVAANLAIAQQALECNLPDAILLDLTFGDGKEDGLTWLGTLQQKHPQIPVLVFTGRDSLSDRVAAARLGAQAFLQKPIALDPIFGAIQTSLRQVQAKVRPSDRTMMGKVMIVDDDLAIGHRLSVLLSPWGLQVTFLSDPARFWEVLTSTIPDLLILDIEMPRYSGIDLCQVVRNDAKWGNLPILFLTAHHEAETIVRAFAVGGDDYIRKPILEPELIARVLNRLEPGQIRRQQLMSTLMEQPSSSNYSNTEGKDSHD</sequence>
<dbReference type="GO" id="GO:0000976">
    <property type="term" value="F:transcription cis-regulatory region binding"/>
    <property type="evidence" value="ECO:0007669"/>
    <property type="project" value="TreeGrafter"/>
</dbReference>
<protein>
    <submittedName>
        <fullName evidence="8">Response regulator</fullName>
    </submittedName>
</protein>
<feature type="domain" description="OmpR/PhoB-type" evidence="7">
    <location>
        <begin position="124"/>
        <end position="223"/>
    </location>
</feature>
<name>A0AAW9Q653_9CYAN</name>
<evidence type="ECO:0000313" key="8">
    <source>
        <dbReference type="EMBL" id="MEE3718930.1"/>
    </source>
</evidence>